<keyword evidence="2" id="KW-1185">Reference proteome</keyword>
<name>A0AAF0U1Q0_SOLVR</name>
<dbReference type="PANTHER" id="PTHR37984">
    <property type="entry name" value="PROTEIN CBG26694"/>
    <property type="match status" value="1"/>
</dbReference>
<dbReference type="EMBL" id="CP133618">
    <property type="protein sequence ID" value="WMV37657.1"/>
    <property type="molecule type" value="Genomic_DNA"/>
</dbReference>
<accession>A0AAF0U1Q0</accession>
<dbReference type="InterPro" id="IPR043128">
    <property type="entry name" value="Rev_trsase/Diguanyl_cyclase"/>
</dbReference>
<gene>
    <name evidence="1" type="ORF">MTR67_031042</name>
</gene>
<sequence length="120" mass="14312">MNMFEHLRIVLQVFNDRQLFAKSSKCNFWLRFVAFLGHIFSSYGIKVDPRKFEVVKNWPRPLSDLDNQSFFGLASYYRRYVEGFSSISSPLTPLTQRKYQQDLMVLWFIVKLLDMVLVVF</sequence>
<dbReference type="AlphaFoldDB" id="A0AAF0U1Q0"/>
<dbReference type="InterPro" id="IPR050951">
    <property type="entry name" value="Retrovirus_Pol_polyprotein"/>
</dbReference>
<evidence type="ECO:0000313" key="1">
    <source>
        <dbReference type="EMBL" id="WMV37657.1"/>
    </source>
</evidence>
<reference evidence="1" key="1">
    <citation type="submission" date="2023-08" db="EMBL/GenBank/DDBJ databases">
        <title>A de novo genome assembly of Solanum verrucosum Schlechtendal, a Mexican diploid species geographically isolated from the other diploid A-genome species in potato relatives.</title>
        <authorList>
            <person name="Hosaka K."/>
        </authorList>
    </citation>
    <scope>NUCLEOTIDE SEQUENCE</scope>
    <source>
        <tissue evidence="1">Young leaves</tissue>
    </source>
</reference>
<evidence type="ECO:0000313" key="2">
    <source>
        <dbReference type="Proteomes" id="UP001234989"/>
    </source>
</evidence>
<protein>
    <submittedName>
        <fullName evidence="1">Uncharacterized protein</fullName>
    </submittedName>
</protein>
<organism evidence="1 2">
    <name type="scientific">Solanum verrucosum</name>
    <dbReference type="NCBI Taxonomy" id="315347"/>
    <lineage>
        <taxon>Eukaryota</taxon>
        <taxon>Viridiplantae</taxon>
        <taxon>Streptophyta</taxon>
        <taxon>Embryophyta</taxon>
        <taxon>Tracheophyta</taxon>
        <taxon>Spermatophyta</taxon>
        <taxon>Magnoliopsida</taxon>
        <taxon>eudicotyledons</taxon>
        <taxon>Gunneridae</taxon>
        <taxon>Pentapetalae</taxon>
        <taxon>asterids</taxon>
        <taxon>lamiids</taxon>
        <taxon>Solanales</taxon>
        <taxon>Solanaceae</taxon>
        <taxon>Solanoideae</taxon>
        <taxon>Solaneae</taxon>
        <taxon>Solanum</taxon>
    </lineage>
</organism>
<dbReference type="Gene3D" id="3.30.70.270">
    <property type="match status" value="2"/>
</dbReference>
<dbReference type="PANTHER" id="PTHR37984:SF5">
    <property type="entry name" value="PROTEIN NYNRIN-LIKE"/>
    <property type="match status" value="1"/>
</dbReference>
<dbReference type="SUPFAM" id="SSF56672">
    <property type="entry name" value="DNA/RNA polymerases"/>
    <property type="match status" value="1"/>
</dbReference>
<dbReference type="InterPro" id="IPR043502">
    <property type="entry name" value="DNA/RNA_pol_sf"/>
</dbReference>
<proteinExistence type="predicted"/>
<dbReference type="Proteomes" id="UP001234989">
    <property type="component" value="Chromosome 7"/>
</dbReference>